<gene>
    <name evidence="1" type="ORF">FBU59_003672</name>
</gene>
<dbReference type="Proteomes" id="UP001150603">
    <property type="component" value="Unassembled WGS sequence"/>
</dbReference>
<organism evidence="1 2">
    <name type="scientific">Linderina macrospora</name>
    <dbReference type="NCBI Taxonomy" id="4868"/>
    <lineage>
        <taxon>Eukaryota</taxon>
        <taxon>Fungi</taxon>
        <taxon>Fungi incertae sedis</taxon>
        <taxon>Zoopagomycota</taxon>
        <taxon>Kickxellomycotina</taxon>
        <taxon>Kickxellomycetes</taxon>
        <taxon>Kickxellales</taxon>
        <taxon>Kickxellaceae</taxon>
        <taxon>Linderina</taxon>
    </lineage>
</organism>
<evidence type="ECO:0000313" key="1">
    <source>
        <dbReference type="EMBL" id="KAJ1940888.1"/>
    </source>
</evidence>
<comment type="caution">
    <text evidence="1">The sequence shown here is derived from an EMBL/GenBank/DDBJ whole genome shotgun (WGS) entry which is preliminary data.</text>
</comment>
<reference evidence="1" key="1">
    <citation type="submission" date="2022-07" db="EMBL/GenBank/DDBJ databases">
        <title>Phylogenomic reconstructions and comparative analyses of Kickxellomycotina fungi.</title>
        <authorList>
            <person name="Reynolds N.K."/>
            <person name="Stajich J.E."/>
            <person name="Barry K."/>
            <person name="Grigoriev I.V."/>
            <person name="Crous P."/>
            <person name="Smith M.E."/>
        </authorList>
    </citation>
    <scope>NUCLEOTIDE SEQUENCE</scope>
    <source>
        <strain evidence="1">NRRL 5244</strain>
    </source>
</reference>
<accession>A0ACC1J7V4</accession>
<name>A0ACC1J7V4_9FUNG</name>
<evidence type="ECO:0000313" key="2">
    <source>
        <dbReference type="Proteomes" id="UP001150603"/>
    </source>
</evidence>
<dbReference type="EMBL" id="JANBPW010002412">
    <property type="protein sequence ID" value="KAJ1940888.1"/>
    <property type="molecule type" value="Genomic_DNA"/>
</dbReference>
<sequence>MNDSQLQFVAQIKEGWGSSLQRALDDFKEYQQLQKKMEGRRADYDGRVAKYNKARKENVQLEDELRSAQTRYEDTYDDLAQRMMTLQDAEQGYLNDLYGFYEAQMAHYQQCYELMDGLRDSLEELMASRRAPAADRNPMGGSLTTRHSTPSLRAADRNLTVPTRRPIPFNGPQGRSLTRSATTNISRGYSGSQYSDNSDEMQAQYNYAHGIDSTPDGGALEGSLAVPRPNPQLARVQSDGGELALAVGDIVEVTERVDDGWWMGAIVHSQAAGRLGQSGLFPANYTEDCPESEVPPRLPTKASSPGLRTATDPFQSYNPPPAHRARTQPDHPQQQSVSHQRTNSQAPTAAKPCACGCDDYSPNLFKKGNCTNCFHNH</sequence>
<keyword evidence="2" id="KW-1185">Reference proteome</keyword>
<protein>
    <submittedName>
        <fullName evidence="1">Uncharacterized protein</fullName>
    </submittedName>
</protein>
<proteinExistence type="predicted"/>